<dbReference type="Gene3D" id="3.50.50.60">
    <property type="entry name" value="FAD/NAD(P)-binding domain"/>
    <property type="match status" value="1"/>
</dbReference>
<dbReference type="RefSeq" id="WP_303277186.1">
    <property type="nucleotide sequence ID" value="NZ_JAUOEK010000072.1"/>
</dbReference>
<gene>
    <name evidence="1" type="ORF">Q4Q35_06725</name>
</gene>
<dbReference type="PANTHER" id="PTHR21197">
    <property type="entry name" value="UDP-GALACTOPYRANOSE MUTASE"/>
    <property type="match status" value="1"/>
</dbReference>
<keyword evidence="2" id="KW-1185">Reference proteome</keyword>
<protein>
    <submittedName>
        <fullName evidence="1">NAD(P)-binding protein</fullName>
    </submittedName>
</protein>
<name>A0ABT8W8P1_9FLAO</name>
<accession>A0ABT8W8P1</accession>
<evidence type="ECO:0000313" key="2">
    <source>
        <dbReference type="Proteomes" id="UP001176883"/>
    </source>
</evidence>
<proteinExistence type="predicted"/>
<dbReference type="PANTHER" id="PTHR21197:SF0">
    <property type="entry name" value="UDP-GALACTOPYRANOSE MUTASE"/>
    <property type="match status" value="1"/>
</dbReference>
<comment type="caution">
    <text evidence="1">The sequence shown here is derived from an EMBL/GenBank/DDBJ whole genome shotgun (WGS) entry which is preliminary data.</text>
</comment>
<dbReference type="SUPFAM" id="SSF51971">
    <property type="entry name" value="Nucleotide-binding domain"/>
    <property type="match status" value="1"/>
</dbReference>
<organism evidence="1 2">
    <name type="scientific">Flavivirga aquimarina</name>
    <dbReference type="NCBI Taxonomy" id="2027862"/>
    <lineage>
        <taxon>Bacteria</taxon>
        <taxon>Pseudomonadati</taxon>
        <taxon>Bacteroidota</taxon>
        <taxon>Flavobacteriia</taxon>
        <taxon>Flavobacteriales</taxon>
        <taxon>Flavobacteriaceae</taxon>
        <taxon>Flavivirga</taxon>
    </lineage>
</organism>
<dbReference type="EMBL" id="JAUOEK010000072">
    <property type="protein sequence ID" value="MDO5969494.1"/>
    <property type="molecule type" value="Genomic_DNA"/>
</dbReference>
<dbReference type="Pfam" id="PF13450">
    <property type="entry name" value="NAD_binding_8"/>
    <property type="match status" value="1"/>
</dbReference>
<evidence type="ECO:0000313" key="1">
    <source>
        <dbReference type="EMBL" id="MDO5969494.1"/>
    </source>
</evidence>
<dbReference type="InterPro" id="IPR036188">
    <property type="entry name" value="FAD/NAD-bd_sf"/>
</dbReference>
<sequence>MKKIAIIGSGISGMTLAHNFKGKFEVELFEKESRPGGLIKCDVIDGNLYHLVGGHVFNSKRQDVLDWFWNFFDKDKEFTKSNRNAVVYIDKPIGYPIENHLYQMNNGTTKKVINDLLDLNKSNEEPQNFEQFLKGKFGLTLYEAYFKPYNEKIWKKDLSKVPLTWLEGKLPMPKIEEILYNNIKKEKEMNMVHSSFFYPKVNGSQFLADRLSEGLNINLSTPVEALLKDKETNKWIVNSDKEFDMIFFAGNIKSLASMLKNDFLENYEENIKSLDFHGTTTVLCEVDPNDYSWIYMPNVKYDAHRIICTGNFSKNNNKEGIMSATVEFTDYVSEDTIKEQLKDIPFTPKYISHKYTKYTYPIQDVTTRSLISEIKGITEKEGLYLSGRFAEWEYYNMDAAIGAAIDLSKKIFDI</sequence>
<reference evidence="1" key="1">
    <citation type="submission" date="2023-07" db="EMBL/GenBank/DDBJ databases">
        <title>Two novel species in the genus Flavivirga.</title>
        <authorList>
            <person name="Kwon K."/>
        </authorList>
    </citation>
    <scope>NUCLEOTIDE SEQUENCE</scope>
    <source>
        <strain evidence="1">KCTC 52353</strain>
    </source>
</reference>
<dbReference type="Proteomes" id="UP001176883">
    <property type="component" value="Unassembled WGS sequence"/>
</dbReference>